<dbReference type="OrthoDB" id="559690at2759"/>
<proteinExistence type="predicted"/>
<feature type="compositionally biased region" description="Low complexity" evidence="2">
    <location>
        <begin position="455"/>
        <end position="477"/>
    </location>
</feature>
<evidence type="ECO:0000313" key="3">
    <source>
        <dbReference type="EMBL" id="KAG2443652.1"/>
    </source>
</evidence>
<evidence type="ECO:0000256" key="1">
    <source>
        <dbReference type="ARBA" id="ARBA00004430"/>
    </source>
</evidence>
<feature type="compositionally biased region" description="Gly residues" evidence="2">
    <location>
        <begin position="683"/>
        <end position="704"/>
    </location>
</feature>
<sequence>MSSTISLPDLLSVLPDEARVRILGGHFTRRNASCRLACTALRELHDSSVAHATLVLDNGNAAAWHQGQVQLPLARLTRCASLKLCLVHKGSDRLVSLAFVGATAAARQRITRLTVTAYSEYAFDVARVVEALAVRLPALEELVLQGRSDDNDDTAGAQARTQLTLCTIVEFFPRLRRLELPLPRNTAPARLGTLAACAQLRELSVWTAGGDEPCGLTQAALEGLAQLQQLERLTLGSFRFRLRAGDEHLLTQLLTTHRPPNLLNLKLLGDDGSLLEVDFERAAGAGAQPAGRRGMRYVALGYPSDYPSGYPSGPTEMQCTGQLARAVLAAADQLRQPTVPELAVGRLWLTEGQLPQCVQPGEPLPRLVARCGRVLLGKLVGWRSWPIASAPLLAVVRLMGLPCSLELVHGWWERHAQAHQLTSRGAAVGAAESAGAPAGGPAPPPAPVERRQTRQLALPQQQQQGAQHQQQGVGPQQLQLDTATPEQVLLAAVDQLAAEAAQAGASRGGGGGGGAGAAGGHLVLLRGALPPLDDESMGRPAWMKCAVEHCVRLAVQERAQQKPERSPGGGGALLTAGPPSSARELERGWELINTTRNHVAAPAAGVLLLCCVGNSGSAAELAALLSGTAGASSADRRGETAGSARAVTAAVIQADADTPFGADFVLCTRIRKVLTDMWARSQQGGGSGGGSNTGSDAGGDGGGSDNHNVTSEEALRQLVELDSGVGRLWARVRVPYRAES</sequence>
<feature type="compositionally biased region" description="Low complexity" evidence="2">
    <location>
        <begin position="423"/>
        <end position="436"/>
    </location>
</feature>
<gene>
    <name evidence="3" type="ORF">HXX76_002001</name>
</gene>
<reference evidence="3" key="1">
    <citation type="journal article" date="2020" name="bioRxiv">
        <title>Comparative genomics of Chlamydomonas.</title>
        <authorList>
            <person name="Craig R.J."/>
            <person name="Hasan A.R."/>
            <person name="Ness R.W."/>
            <person name="Keightley P.D."/>
        </authorList>
    </citation>
    <scope>NUCLEOTIDE SEQUENCE</scope>
    <source>
        <strain evidence="3">SAG 7.73</strain>
    </source>
</reference>
<protein>
    <submittedName>
        <fullName evidence="3">Uncharacterized protein</fullName>
    </submittedName>
</protein>
<dbReference type="GO" id="GO:0005930">
    <property type="term" value="C:axoneme"/>
    <property type="evidence" value="ECO:0007669"/>
    <property type="project" value="UniProtKB-SubCell"/>
</dbReference>
<feature type="region of interest" description="Disordered" evidence="2">
    <location>
        <begin position="423"/>
        <end position="477"/>
    </location>
</feature>
<organism evidence="3 4">
    <name type="scientific">Chlamydomonas incerta</name>
    <dbReference type="NCBI Taxonomy" id="51695"/>
    <lineage>
        <taxon>Eukaryota</taxon>
        <taxon>Viridiplantae</taxon>
        <taxon>Chlorophyta</taxon>
        <taxon>core chlorophytes</taxon>
        <taxon>Chlorophyceae</taxon>
        <taxon>CS clade</taxon>
        <taxon>Chlamydomonadales</taxon>
        <taxon>Chlamydomonadaceae</taxon>
        <taxon>Chlamydomonas</taxon>
    </lineage>
</organism>
<dbReference type="EMBL" id="JAEHOC010000003">
    <property type="protein sequence ID" value="KAG2443652.1"/>
    <property type="molecule type" value="Genomic_DNA"/>
</dbReference>
<dbReference type="InterPro" id="IPR032675">
    <property type="entry name" value="LRR_dom_sf"/>
</dbReference>
<evidence type="ECO:0000256" key="2">
    <source>
        <dbReference type="SAM" id="MobiDB-lite"/>
    </source>
</evidence>
<comment type="subcellular location">
    <subcellularLocation>
        <location evidence="1">Cytoplasm</location>
        <location evidence="1">Cytoskeleton</location>
        <location evidence="1">Cilium axoneme</location>
    </subcellularLocation>
</comment>
<dbReference type="Gene3D" id="3.80.10.10">
    <property type="entry name" value="Ribonuclease Inhibitor"/>
    <property type="match status" value="1"/>
</dbReference>
<name>A0A835WA89_CHLIN</name>
<evidence type="ECO:0000313" key="4">
    <source>
        <dbReference type="Proteomes" id="UP000650467"/>
    </source>
</evidence>
<feature type="region of interest" description="Disordered" evidence="2">
    <location>
        <begin position="681"/>
        <end position="713"/>
    </location>
</feature>
<comment type="caution">
    <text evidence="3">The sequence shown here is derived from an EMBL/GenBank/DDBJ whole genome shotgun (WGS) entry which is preliminary data.</text>
</comment>
<dbReference type="Proteomes" id="UP000650467">
    <property type="component" value="Unassembled WGS sequence"/>
</dbReference>
<feature type="region of interest" description="Disordered" evidence="2">
    <location>
        <begin position="558"/>
        <end position="580"/>
    </location>
</feature>
<dbReference type="AlphaFoldDB" id="A0A835WA89"/>
<keyword evidence="4" id="KW-1185">Reference proteome</keyword>
<accession>A0A835WA89</accession>